<keyword evidence="3" id="KW-1185">Reference proteome</keyword>
<organism evidence="2 3">
    <name type="scientific">Streptomyces corynorhini</name>
    <dbReference type="NCBI Taxonomy" id="2282652"/>
    <lineage>
        <taxon>Bacteria</taxon>
        <taxon>Bacillati</taxon>
        <taxon>Actinomycetota</taxon>
        <taxon>Actinomycetes</taxon>
        <taxon>Kitasatosporales</taxon>
        <taxon>Streptomycetaceae</taxon>
        <taxon>Streptomyces</taxon>
    </lineage>
</organism>
<gene>
    <name evidence="2" type="ORF">DVH02_13660</name>
</gene>
<dbReference type="Proteomes" id="UP000253741">
    <property type="component" value="Unassembled WGS sequence"/>
</dbReference>
<protein>
    <submittedName>
        <fullName evidence="2">Uncharacterized protein</fullName>
    </submittedName>
</protein>
<name>A0A370BBR4_9ACTN</name>
<comment type="caution">
    <text evidence="2">The sequence shown here is derived from an EMBL/GenBank/DDBJ whole genome shotgun (WGS) entry which is preliminary data.</text>
</comment>
<sequence length="60" mass="6883">MPLRFVQGDTMYAYELHKIREAELLRTAADRRLVRQLRRAAGKAPEGQAGPPGRRPRRTP</sequence>
<dbReference type="EMBL" id="QQNA01000096">
    <property type="protein sequence ID" value="RDG37614.1"/>
    <property type="molecule type" value="Genomic_DNA"/>
</dbReference>
<evidence type="ECO:0000256" key="1">
    <source>
        <dbReference type="SAM" id="MobiDB-lite"/>
    </source>
</evidence>
<evidence type="ECO:0000313" key="2">
    <source>
        <dbReference type="EMBL" id="RDG37614.1"/>
    </source>
</evidence>
<dbReference type="AlphaFoldDB" id="A0A370BBR4"/>
<reference evidence="2 3" key="1">
    <citation type="submission" date="2018-07" db="EMBL/GenBank/DDBJ databases">
        <title>Streptomyces species from bats.</title>
        <authorList>
            <person name="Dunlap C."/>
        </authorList>
    </citation>
    <scope>NUCLEOTIDE SEQUENCE [LARGE SCALE GENOMIC DNA]</scope>
    <source>
        <strain evidence="2 3">AC230</strain>
    </source>
</reference>
<dbReference type="RefSeq" id="WP_114624072.1">
    <property type="nucleotide sequence ID" value="NZ_QQNA01000096.1"/>
</dbReference>
<evidence type="ECO:0000313" key="3">
    <source>
        <dbReference type="Proteomes" id="UP000253741"/>
    </source>
</evidence>
<accession>A0A370BBR4</accession>
<proteinExistence type="predicted"/>
<feature type="region of interest" description="Disordered" evidence="1">
    <location>
        <begin position="38"/>
        <end position="60"/>
    </location>
</feature>